<keyword evidence="3" id="KW-1185">Reference proteome</keyword>
<evidence type="ECO:0000256" key="1">
    <source>
        <dbReference type="SAM" id="MobiDB-lite"/>
    </source>
</evidence>
<proteinExistence type="predicted"/>
<dbReference type="EMBL" id="ML220125">
    <property type="protein sequence ID" value="TGZ80402.1"/>
    <property type="molecule type" value="Genomic_DNA"/>
</dbReference>
<organism evidence="2 3">
    <name type="scientific">Ascodesmis nigricans</name>
    <dbReference type="NCBI Taxonomy" id="341454"/>
    <lineage>
        <taxon>Eukaryota</taxon>
        <taxon>Fungi</taxon>
        <taxon>Dikarya</taxon>
        <taxon>Ascomycota</taxon>
        <taxon>Pezizomycotina</taxon>
        <taxon>Pezizomycetes</taxon>
        <taxon>Pezizales</taxon>
        <taxon>Ascodesmidaceae</taxon>
        <taxon>Ascodesmis</taxon>
    </lineage>
</organism>
<protein>
    <submittedName>
        <fullName evidence="2">Uncharacterized protein</fullName>
    </submittedName>
</protein>
<dbReference type="AlphaFoldDB" id="A0A4S2MUX8"/>
<dbReference type="InParanoid" id="A0A4S2MUX8"/>
<feature type="region of interest" description="Disordered" evidence="1">
    <location>
        <begin position="102"/>
        <end position="163"/>
    </location>
</feature>
<evidence type="ECO:0000313" key="3">
    <source>
        <dbReference type="Proteomes" id="UP000298138"/>
    </source>
</evidence>
<gene>
    <name evidence="2" type="ORF">EX30DRAFT_58921</name>
</gene>
<name>A0A4S2MUX8_9PEZI</name>
<feature type="compositionally biased region" description="Low complexity" evidence="1">
    <location>
        <begin position="139"/>
        <end position="163"/>
    </location>
</feature>
<sequence>MQPLARSLPYIAVETNIPVGSAGCWYVTLVAATLDEGKKRPRATIHHLGNRLERDSEREHQETITMSASWDAAMGMSGGKLEQACLSSDHCWRRRGVESRLVMTTGTDHRRDSPSTAPRNVESKGRKQRGLLSLSMSGPHPSSPRLHSISLHPSSSPPATSVSATLSLSWSPTSFSLDSLCSRFSSHCDPHPLHPSLSALLHPCPAVDPRQSSICSSNFR</sequence>
<evidence type="ECO:0000313" key="2">
    <source>
        <dbReference type="EMBL" id="TGZ80402.1"/>
    </source>
</evidence>
<reference evidence="2 3" key="1">
    <citation type="submission" date="2019-04" db="EMBL/GenBank/DDBJ databases">
        <title>Comparative genomics and transcriptomics to analyze fruiting body development in filamentous ascomycetes.</title>
        <authorList>
            <consortium name="DOE Joint Genome Institute"/>
            <person name="Lutkenhaus R."/>
            <person name="Traeger S."/>
            <person name="Breuer J."/>
            <person name="Kuo A."/>
            <person name="Lipzen A."/>
            <person name="Pangilinan J."/>
            <person name="Dilworth D."/>
            <person name="Sandor L."/>
            <person name="Poggeler S."/>
            <person name="Barry K."/>
            <person name="Grigoriev I.V."/>
            <person name="Nowrousian M."/>
        </authorList>
    </citation>
    <scope>NUCLEOTIDE SEQUENCE [LARGE SCALE GENOMIC DNA]</scope>
    <source>
        <strain evidence="2 3">CBS 389.68</strain>
    </source>
</reference>
<dbReference type="Proteomes" id="UP000298138">
    <property type="component" value="Unassembled WGS sequence"/>
</dbReference>
<accession>A0A4S2MUX8</accession>